<protein>
    <submittedName>
        <fullName evidence="1">Uncharacterized protein</fullName>
    </submittedName>
</protein>
<gene>
    <name evidence="1" type="ORF">LCPAC406_02520</name>
</gene>
<organism evidence="1">
    <name type="scientific">Pithovirus LCPAC406</name>
    <dbReference type="NCBI Taxonomy" id="2506599"/>
    <lineage>
        <taxon>Viruses</taxon>
        <taxon>Pithoviruses</taxon>
    </lineage>
</organism>
<dbReference type="EMBL" id="MK500608">
    <property type="protein sequence ID" value="QBK93938.1"/>
    <property type="molecule type" value="Genomic_DNA"/>
</dbReference>
<proteinExistence type="predicted"/>
<reference evidence="1" key="1">
    <citation type="journal article" date="2019" name="MBio">
        <title>Virus Genomes from Deep Sea Sediments Expand the Ocean Megavirome and Support Independent Origins of Viral Gigantism.</title>
        <authorList>
            <person name="Backstrom D."/>
            <person name="Yutin N."/>
            <person name="Jorgensen S.L."/>
            <person name="Dharamshi J."/>
            <person name="Homa F."/>
            <person name="Zaremba-Niedwiedzka K."/>
            <person name="Spang A."/>
            <person name="Wolf Y.I."/>
            <person name="Koonin E.V."/>
            <person name="Ettema T.J."/>
        </authorList>
    </citation>
    <scope>NUCLEOTIDE SEQUENCE</scope>
</reference>
<sequence length="703" mass="81243">MGSTISQYKHGKNAAKSSIKYTVKYEKPNMFTKIINSSFDTIKFDYECYETDISYSRNLFIDQIFTSIGPDLYELYIRSTQNGLYSFIGGTKGRILGRTYSSRQEAIHSFMIGRSINILLNDIPNFEYTLGLTGNKIFVDLHPMTFEKYITKVLKGKNSSRKIKRVYDLVLKALHYLVFNLDISHYSLTLDKISIVESENHDIIPIIKDFSTARKGSFLAYDAYSLLRSLVETTEWFDWYGDELKLFYTDISIEGNIPDYFVGNRRYSTEGRFREDEKVDEGYKDERRNYTKYLEGNSSMLTILHLDQIRLFSPSSYSKFEKSFNYGRSIKITMEYIALLNRLNIDVTSRLLTIKNLINNSTLTYRATKNREGYDVLGKTELLQIANKGVVSLKDSITFHGPNRYRPLIKMKNPTNSDIDAWITDSWIRINLFIACIESEKGEIIYMSPYIEEYTSYVSNELILTYYENLKGAIITGKLGELIRASVGGLIMNRADANFAVESLLPNSYIDKVPAYGNCYFCSLARHINKNQSSVREDIAIYLELLRDKDLNEYKRVVNSFLVECPFEEGNYRDQQKEDSFLNMFPDYVRKTCKYGNVDCRDCVYGGDMYDKIISIIYDLPVISISVGFLVRLQNEVIIENELVKIIAQEVGISKRGDIISVEDNRLTILFGIKAHYDIDNYKGQIISYLFNIKGGHIDFIEL</sequence>
<name>A0A481ZDF7_9VIRU</name>
<evidence type="ECO:0000313" key="1">
    <source>
        <dbReference type="EMBL" id="QBK93938.1"/>
    </source>
</evidence>
<accession>A0A481ZDF7</accession>